<keyword evidence="2" id="KW-0472">Membrane</keyword>
<reference evidence="3 4" key="1">
    <citation type="submission" date="2020-07" db="EMBL/GenBank/DDBJ databases">
        <title>Comparative genomics of pyrophilous fungi reveals a link between fire events and developmental genes.</title>
        <authorList>
            <consortium name="DOE Joint Genome Institute"/>
            <person name="Steindorff A.S."/>
            <person name="Carver A."/>
            <person name="Calhoun S."/>
            <person name="Stillman K."/>
            <person name="Liu H."/>
            <person name="Lipzen A."/>
            <person name="Pangilinan J."/>
            <person name="Labutti K."/>
            <person name="Bruns T.D."/>
            <person name="Grigoriev I.V."/>
        </authorList>
    </citation>
    <scope>NUCLEOTIDE SEQUENCE [LARGE SCALE GENOMIC DNA]</scope>
    <source>
        <strain evidence="3 4">CBS 144469</strain>
    </source>
</reference>
<dbReference type="EMBL" id="JACGCI010000070">
    <property type="protein sequence ID" value="KAF6748480.1"/>
    <property type="molecule type" value="Genomic_DNA"/>
</dbReference>
<evidence type="ECO:0008006" key="5">
    <source>
        <dbReference type="Google" id="ProtNLM"/>
    </source>
</evidence>
<organism evidence="3 4">
    <name type="scientific">Ephemerocybe angulata</name>
    <dbReference type="NCBI Taxonomy" id="980116"/>
    <lineage>
        <taxon>Eukaryota</taxon>
        <taxon>Fungi</taxon>
        <taxon>Dikarya</taxon>
        <taxon>Basidiomycota</taxon>
        <taxon>Agaricomycotina</taxon>
        <taxon>Agaricomycetes</taxon>
        <taxon>Agaricomycetidae</taxon>
        <taxon>Agaricales</taxon>
        <taxon>Agaricineae</taxon>
        <taxon>Psathyrellaceae</taxon>
        <taxon>Ephemerocybe</taxon>
    </lineage>
</organism>
<evidence type="ECO:0000313" key="3">
    <source>
        <dbReference type="EMBL" id="KAF6748480.1"/>
    </source>
</evidence>
<dbReference type="Proteomes" id="UP000521943">
    <property type="component" value="Unassembled WGS sequence"/>
</dbReference>
<evidence type="ECO:0000313" key="4">
    <source>
        <dbReference type="Proteomes" id="UP000521943"/>
    </source>
</evidence>
<keyword evidence="4" id="KW-1185">Reference proteome</keyword>
<gene>
    <name evidence="3" type="ORF">DFP72DRAFT_1074099</name>
</gene>
<evidence type="ECO:0000256" key="1">
    <source>
        <dbReference type="SAM" id="MobiDB-lite"/>
    </source>
</evidence>
<feature type="region of interest" description="Disordered" evidence="1">
    <location>
        <begin position="399"/>
        <end position="426"/>
    </location>
</feature>
<dbReference type="OrthoDB" id="2564234at2759"/>
<sequence length="426" mass="45117">MPSFLAVFEDTAPFFTYKGDWAAGSSHDVAAELYSESSFSVTRSRGASLSFPFYGTEFSIIGAKRQNHGLYQVILDGVSSPPISGSVAIEQFKAILYTAKREKGLHNVTLENLEDKFLDVDMVSWVASVGDENEQLVVNTWQDTHPAFAYSPQDAWSTSPPLQGLLSGSTGHGTSKAGATAQLKFKGLCLMIPSTAGGAIAIYGPSGPTGPISYSVQVDNGILSLYTGRQTFQRAKQLLYYEGNLGVGEHTLTLKLVSSSDSQPQVLAVDYAEIYTTPSLGGSFESETPLGFDPQPAKCPAASGSPPMGLIIGIALCGAVAALSLGLIFYVFLLYKRGRLILAAPQGRDAGVLTVDNLGPGYLTTPLTYPDSESTSAATTSTYPSRGREHVFSARSVRKSRLVPTNGSDRALEAAAAPSIPPPAYT</sequence>
<keyword evidence="2" id="KW-0812">Transmembrane</keyword>
<keyword evidence="2" id="KW-1133">Transmembrane helix</keyword>
<evidence type="ECO:0000256" key="2">
    <source>
        <dbReference type="SAM" id="Phobius"/>
    </source>
</evidence>
<feature type="transmembrane region" description="Helical" evidence="2">
    <location>
        <begin position="308"/>
        <end position="333"/>
    </location>
</feature>
<dbReference type="AlphaFoldDB" id="A0A8H6HL90"/>
<protein>
    <recommendedName>
        <fullName evidence="5">Transmembrane protein</fullName>
    </recommendedName>
</protein>
<name>A0A8H6HL90_9AGAR</name>
<proteinExistence type="predicted"/>
<dbReference type="Gene3D" id="2.60.120.260">
    <property type="entry name" value="Galactose-binding domain-like"/>
    <property type="match status" value="2"/>
</dbReference>
<accession>A0A8H6HL90</accession>
<comment type="caution">
    <text evidence="3">The sequence shown here is derived from an EMBL/GenBank/DDBJ whole genome shotgun (WGS) entry which is preliminary data.</text>
</comment>